<evidence type="ECO:0000256" key="5">
    <source>
        <dbReference type="ARBA" id="ARBA00023049"/>
    </source>
</evidence>
<feature type="signal peptide" evidence="6">
    <location>
        <begin position="1"/>
        <end position="25"/>
    </location>
</feature>
<evidence type="ECO:0000256" key="6">
    <source>
        <dbReference type="SAM" id="SignalP"/>
    </source>
</evidence>
<dbReference type="PANTHER" id="PTHR33794">
    <property type="entry name" value="BACILLOLYSIN"/>
    <property type="match status" value="1"/>
</dbReference>
<feature type="domain" description="FTP" evidence="7">
    <location>
        <begin position="97"/>
        <end position="145"/>
    </location>
</feature>
<keyword evidence="5" id="KW-0482">Metalloprotease</keyword>
<sequence>MKLFTRKRGYWLGASLVAASSIFLAAAGVPKDAPGALRQLQGTSGQAMKIEWNEATGTPAALIGNLTVPSKHSVPYIAYELMDRLKNVYGIRDPHKELRIAEVVTSAEGVSFVRLQHLLFGTPVWGDELIMEIDTRGVVKRLTGTIYPSLNKQLFNRPMVAAISKQQALQRAALSSPHQLAAFTDSKPEVSAYYLPTRSGTPLVYVVTFSGAISHSAAQPIMIHALTGNVISLQTR</sequence>
<evidence type="ECO:0000256" key="4">
    <source>
        <dbReference type="ARBA" id="ARBA00022833"/>
    </source>
</evidence>
<gene>
    <name evidence="8" type="ORF">L0M14_00880</name>
</gene>
<dbReference type="InterPro" id="IPR011096">
    <property type="entry name" value="FTP_domain"/>
</dbReference>
<keyword evidence="2" id="KW-0479">Metal-binding</keyword>
<evidence type="ECO:0000313" key="8">
    <source>
        <dbReference type="EMBL" id="UJF33852.1"/>
    </source>
</evidence>
<dbReference type="Pfam" id="PF07504">
    <property type="entry name" value="FTP"/>
    <property type="match status" value="1"/>
</dbReference>
<keyword evidence="6" id="KW-0732">Signal</keyword>
<reference evidence="8 9" key="1">
    <citation type="journal article" date="2024" name="Int. J. Syst. Evol. Microbiol.">
        <title>Paenibacillus hexagrammi sp. nov., a novel bacterium isolated from the gut content of Hexagrammos agrammus.</title>
        <authorList>
            <person name="Jung H.K."/>
            <person name="Kim D.G."/>
            <person name="Zin H."/>
            <person name="Park J."/>
            <person name="Jung H."/>
            <person name="Kim Y.O."/>
            <person name="Kong H.J."/>
            <person name="Kim J.W."/>
            <person name="Kim Y.S."/>
        </authorList>
    </citation>
    <scope>NUCLEOTIDE SEQUENCE [LARGE SCALE GENOMIC DNA]</scope>
    <source>
        <strain evidence="8 9">YPD9-1</strain>
    </source>
</reference>
<dbReference type="PANTHER" id="PTHR33794:SF1">
    <property type="entry name" value="BACILLOLYSIN"/>
    <property type="match status" value="1"/>
</dbReference>
<keyword evidence="4" id="KW-0862">Zinc</keyword>
<keyword evidence="9" id="KW-1185">Reference proteome</keyword>
<dbReference type="Gene3D" id="3.10.450.490">
    <property type="match status" value="1"/>
</dbReference>
<dbReference type="Proteomes" id="UP001649230">
    <property type="component" value="Chromosome"/>
</dbReference>
<evidence type="ECO:0000256" key="3">
    <source>
        <dbReference type="ARBA" id="ARBA00022801"/>
    </source>
</evidence>
<proteinExistence type="predicted"/>
<keyword evidence="1" id="KW-0645">Protease</keyword>
<feature type="chain" id="PRO_5046485983" description="FTP domain-containing protein" evidence="6">
    <location>
        <begin position="26"/>
        <end position="236"/>
    </location>
</feature>
<protein>
    <recommendedName>
        <fullName evidence="7">FTP domain-containing protein</fullName>
    </recommendedName>
</protein>
<dbReference type="EMBL" id="CP090978">
    <property type="protein sequence ID" value="UJF33852.1"/>
    <property type="molecule type" value="Genomic_DNA"/>
</dbReference>
<name>A0ABY3SLL5_9BACL</name>
<dbReference type="InterPro" id="IPR050728">
    <property type="entry name" value="Zinc_Metalloprotease_M4"/>
</dbReference>
<evidence type="ECO:0000259" key="7">
    <source>
        <dbReference type="Pfam" id="PF07504"/>
    </source>
</evidence>
<organism evidence="8 9">
    <name type="scientific">Paenibacillus hexagrammi</name>
    <dbReference type="NCBI Taxonomy" id="2908839"/>
    <lineage>
        <taxon>Bacteria</taxon>
        <taxon>Bacillati</taxon>
        <taxon>Bacillota</taxon>
        <taxon>Bacilli</taxon>
        <taxon>Bacillales</taxon>
        <taxon>Paenibacillaceae</taxon>
        <taxon>Paenibacillus</taxon>
    </lineage>
</organism>
<dbReference type="RefSeq" id="WP_235120243.1">
    <property type="nucleotide sequence ID" value="NZ_CP090978.1"/>
</dbReference>
<accession>A0ABY3SLL5</accession>
<evidence type="ECO:0000313" key="9">
    <source>
        <dbReference type="Proteomes" id="UP001649230"/>
    </source>
</evidence>
<keyword evidence="3" id="KW-0378">Hydrolase</keyword>
<evidence type="ECO:0000256" key="2">
    <source>
        <dbReference type="ARBA" id="ARBA00022723"/>
    </source>
</evidence>
<evidence type="ECO:0000256" key="1">
    <source>
        <dbReference type="ARBA" id="ARBA00022670"/>
    </source>
</evidence>